<name>A0A9N7REK3_STRHE</name>
<proteinExistence type="inferred from homology"/>
<keyword evidence="2" id="KW-0804">Transcription</keyword>
<dbReference type="Proteomes" id="UP001153555">
    <property type="component" value="Unassembled WGS sequence"/>
</dbReference>
<feature type="region of interest" description="Disordered" evidence="4">
    <location>
        <begin position="39"/>
        <end position="62"/>
    </location>
</feature>
<feature type="region of interest" description="Leucine repeat I (LRI)" evidence="3">
    <location>
        <begin position="116"/>
        <end position="176"/>
    </location>
</feature>
<evidence type="ECO:0000256" key="3">
    <source>
        <dbReference type="PROSITE-ProRule" id="PRU01191"/>
    </source>
</evidence>
<comment type="caution">
    <text evidence="3">Lacks conserved residue(s) required for the propagation of feature annotation.</text>
</comment>
<organism evidence="5 6">
    <name type="scientific">Striga hermonthica</name>
    <name type="common">Purple witchweed</name>
    <name type="synonym">Buchnera hermonthica</name>
    <dbReference type="NCBI Taxonomy" id="68872"/>
    <lineage>
        <taxon>Eukaryota</taxon>
        <taxon>Viridiplantae</taxon>
        <taxon>Streptophyta</taxon>
        <taxon>Embryophyta</taxon>
        <taxon>Tracheophyta</taxon>
        <taxon>Spermatophyta</taxon>
        <taxon>Magnoliopsida</taxon>
        <taxon>eudicotyledons</taxon>
        <taxon>Gunneridae</taxon>
        <taxon>Pentapetalae</taxon>
        <taxon>asterids</taxon>
        <taxon>lamiids</taxon>
        <taxon>Lamiales</taxon>
        <taxon>Orobanchaceae</taxon>
        <taxon>Buchnereae</taxon>
        <taxon>Striga</taxon>
    </lineage>
</organism>
<dbReference type="EMBL" id="CACSLK010027752">
    <property type="protein sequence ID" value="CAA0828006.1"/>
    <property type="molecule type" value="Genomic_DNA"/>
</dbReference>
<dbReference type="Pfam" id="PF03514">
    <property type="entry name" value="GRAS"/>
    <property type="match status" value="1"/>
</dbReference>
<keyword evidence="1" id="KW-0805">Transcription regulation</keyword>
<dbReference type="AlphaFoldDB" id="A0A9N7REK3"/>
<sequence length="489" mass="54338">MSRAPIYPTLSESLKFGFRSSPNSPFSTHFETETLPTLADTSDQQSSADNLSLATPCSPPNLSSNSIRTRLLELESALMAPDADEDITSTSSNPFLGENSPSQIKNLAILHDFRPNNLKHILIECAKALHENKLVEFEQLIARARSSVSITGDPIQRLGAYLVEGLVARRESSGTNIYRALRCNLPDSKDLLSYMHILYEVCPYLKFGYMAANGAIAEACRGSDQIHIIDFQITQGTQWSTLLRALATRPGGPPAVRITGIDDPVSKYAREDDELVAAGRLLSSLSEKFGIPIEFRPLPVFAPNIKRAMLDIRPGEAIVVNFPLQLHHTPDESVDVSNPRDGLLRMVKSLSPRVVTLVEQESNTNTAPFVPRFVETLDYYSAVFESIDVAMARDKKERINTEQHCLARDIVNIVACEGKERVERHELFGKWRMRFVMAGFQQLPLSGYVNSVIRGLLGSYSEHYTLVEKDGAMLLGWKGRNLVSVSAWC</sequence>
<dbReference type="PANTHER" id="PTHR31636">
    <property type="entry name" value="OSJNBA0084A10.13 PROTEIN-RELATED"/>
    <property type="match status" value="1"/>
</dbReference>
<accession>A0A9N7REK3</accession>
<comment type="caution">
    <text evidence="5">The sequence shown here is derived from an EMBL/GenBank/DDBJ whole genome shotgun (WGS) entry which is preliminary data.</text>
</comment>
<dbReference type="OrthoDB" id="1910309at2759"/>
<evidence type="ECO:0000313" key="5">
    <source>
        <dbReference type="EMBL" id="CAA0828006.1"/>
    </source>
</evidence>
<feature type="short sequence motif" description="VHIID" evidence="3">
    <location>
        <begin position="226"/>
        <end position="230"/>
    </location>
</feature>
<gene>
    <name evidence="5" type="ORF">SHERM_23701</name>
</gene>
<protein>
    <submittedName>
        <fullName evidence="5">Scarecrow-like protein 5</fullName>
    </submittedName>
</protein>
<evidence type="ECO:0000256" key="4">
    <source>
        <dbReference type="SAM" id="MobiDB-lite"/>
    </source>
</evidence>
<evidence type="ECO:0000256" key="2">
    <source>
        <dbReference type="ARBA" id="ARBA00023163"/>
    </source>
</evidence>
<keyword evidence="6" id="KW-1185">Reference proteome</keyword>
<feature type="region of interest" description="Leucine repeat II (LRII)" evidence="3">
    <location>
        <begin position="277"/>
        <end position="309"/>
    </location>
</feature>
<evidence type="ECO:0000313" key="6">
    <source>
        <dbReference type="Proteomes" id="UP001153555"/>
    </source>
</evidence>
<evidence type="ECO:0000256" key="1">
    <source>
        <dbReference type="ARBA" id="ARBA00023015"/>
    </source>
</evidence>
<dbReference type="InterPro" id="IPR005202">
    <property type="entry name" value="TF_GRAS"/>
</dbReference>
<feature type="region of interest" description="VHIID" evidence="3">
    <location>
        <begin position="195"/>
        <end position="260"/>
    </location>
</feature>
<comment type="similarity">
    <text evidence="3">Belongs to the GRAS family.</text>
</comment>
<dbReference type="PROSITE" id="PS50985">
    <property type="entry name" value="GRAS"/>
    <property type="match status" value="1"/>
</dbReference>
<feature type="region of interest" description="SAW" evidence="3">
    <location>
        <begin position="415"/>
        <end position="489"/>
    </location>
</feature>
<reference evidence="5" key="1">
    <citation type="submission" date="2019-12" db="EMBL/GenBank/DDBJ databases">
        <authorList>
            <person name="Scholes J."/>
        </authorList>
    </citation>
    <scope>NUCLEOTIDE SEQUENCE</scope>
</reference>